<keyword evidence="1" id="KW-0175">Coiled coil</keyword>
<dbReference type="AlphaFoldDB" id="A0A371IEB5"/>
<evidence type="ECO:0000313" key="3">
    <source>
        <dbReference type="EMBL" id="RDY13377.1"/>
    </source>
</evidence>
<feature type="compositionally biased region" description="Basic and acidic residues" evidence="2">
    <location>
        <begin position="158"/>
        <end position="189"/>
    </location>
</feature>
<comment type="caution">
    <text evidence="3">The sequence shown here is derived from an EMBL/GenBank/DDBJ whole genome shotgun (WGS) entry which is preliminary data.</text>
</comment>
<feature type="region of interest" description="Disordered" evidence="2">
    <location>
        <begin position="151"/>
        <end position="189"/>
    </location>
</feature>
<feature type="coiled-coil region" evidence="1">
    <location>
        <begin position="1"/>
        <end position="60"/>
    </location>
</feature>
<accession>A0A371IEB5</accession>
<evidence type="ECO:0000256" key="1">
    <source>
        <dbReference type="SAM" id="Coils"/>
    </source>
</evidence>
<evidence type="ECO:0000313" key="4">
    <source>
        <dbReference type="Proteomes" id="UP000257109"/>
    </source>
</evidence>
<protein>
    <submittedName>
        <fullName evidence="3">Uncharacterized protein</fullName>
    </submittedName>
</protein>
<evidence type="ECO:0000256" key="2">
    <source>
        <dbReference type="SAM" id="MobiDB-lite"/>
    </source>
</evidence>
<sequence>MRLLEEELARANLSKECLADQRHKSILELVKTRTKAEEDEAQLRETIRGLERTIEGWKRRCQDVVDSIQEQASAAAVEISFWKDRLLKLSWLANQALRDIPRSLRTVEGMADFVKTPKEITSFLGLYRGLLSVYAFFLNISVITSLIPYSSPNQTHGASDRRPGTAKHADEGRGRPDERAYQGNKRVDP</sequence>
<dbReference type="OrthoDB" id="1459749at2759"/>
<proteinExistence type="predicted"/>
<organism evidence="3 4">
    <name type="scientific">Mucuna pruriens</name>
    <name type="common">Velvet bean</name>
    <name type="synonym">Dolichos pruriens</name>
    <dbReference type="NCBI Taxonomy" id="157652"/>
    <lineage>
        <taxon>Eukaryota</taxon>
        <taxon>Viridiplantae</taxon>
        <taxon>Streptophyta</taxon>
        <taxon>Embryophyta</taxon>
        <taxon>Tracheophyta</taxon>
        <taxon>Spermatophyta</taxon>
        <taxon>Magnoliopsida</taxon>
        <taxon>eudicotyledons</taxon>
        <taxon>Gunneridae</taxon>
        <taxon>Pentapetalae</taxon>
        <taxon>rosids</taxon>
        <taxon>fabids</taxon>
        <taxon>Fabales</taxon>
        <taxon>Fabaceae</taxon>
        <taxon>Papilionoideae</taxon>
        <taxon>50 kb inversion clade</taxon>
        <taxon>NPAAA clade</taxon>
        <taxon>indigoferoid/millettioid clade</taxon>
        <taxon>Phaseoleae</taxon>
        <taxon>Mucuna</taxon>
    </lineage>
</organism>
<name>A0A371IEB5_MUCPR</name>
<dbReference type="EMBL" id="QJKJ01000290">
    <property type="protein sequence ID" value="RDY13377.1"/>
    <property type="molecule type" value="Genomic_DNA"/>
</dbReference>
<reference evidence="3" key="1">
    <citation type="submission" date="2018-05" db="EMBL/GenBank/DDBJ databases">
        <title>Draft genome of Mucuna pruriens seed.</title>
        <authorList>
            <person name="Nnadi N.E."/>
            <person name="Vos R."/>
            <person name="Hasami M.H."/>
            <person name="Devisetty U.K."/>
            <person name="Aguiy J.C."/>
        </authorList>
    </citation>
    <scope>NUCLEOTIDE SEQUENCE [LARGE SCALE GENOMIC DNA]</scope>
    <source>
        <strain evidence="3">JCA_2017</strain>
    </source>
</reference>
<keyword evidence="4" id="KW-1185">Reference proteome</keyword>
<gene>
    <name evidence="3" type="ORF">CR513_01725</name>
</gene>
<feature type="non-terminal residue" evidence="3">
    <location>
        <position position="1"/>
    </location>
</feature>
<dbReference type="Proteomes" id="UP000257109">
    <property type="component" value="Unassembled WGS sequence"/>
</dbReference>